<dbReference type="Gene3D" id="2.60.40.10">
    <property type="entry name" value="Immunoglobulins"/>
    <property type="match status" value="1"/>
</dbReference>
<dbReference type="InterPro" id="IPR013783">
    <property type="entry name" value="Ig-like_fold"/>
</dbReference>
<dbReference type="PROSITE" id="PS50835">
    <property type="entry name" value="IG_LIKE"/>
    <property type="match status" value="1"/>
</dbReference>
<dbReference type="PANTHER" id="PTHR23266">
    <property type="entry name" value="IMMUNOGLOBULIN HEAVY CHAIN"/>
    <property type="match status" value="1"/>
</dbReference>
<dbReference type="InterPro" id="IPR050199">
    <property type="entry name" value="IgHV"/>
</dbReference>
<reference evidence="2" key="1">
    <citation type="submission" date="2025-08" db="UniProtKB">
        <authorList>
            <consortium name="Ensembl"/>
        </authorList>
    </citation>
    <scope>IDENTIFICATION</scope>
</reference>
<name>A0A8C1VKI5_CYPCA</name>
<dbReference type="InterPro" id="IPR036179">
    <property type="entry name" value="Ig-like_dom_sf"/>
</dbReference>
<dbReference type="AlphaFoldDB" id="A0A8C1VKI5"/>
<sequence>FELTLCMKCNLESISSVSEVKPGESLSLSCRGSGFTFGSYDMHWVRQKPGKALVWMGLGYSSGSGHTA</sequence>
<evidence type="ECO:0000313" key="3">
    <source>
        <dbReference type="Proteomes" id="UP000694700"/>
    </source>
</evidence>
<dbReference type="Ensembl" id="ENSCCRT00015054446.1">
    <property type="protein sequence ID" value="ENSCCRP00015052684.1"/>
    <property type="gene ID" value="ENSCCRG00015021757.1"/>
</dbReference>
<dbReference type="SUPFAM" id="SSF48726">
    <property type="entry name" value="Immunoglobulin"/>
    <property type="match status" value="1"/>
</dbReference>
<proteinExistence type="predicted"/>
<evidence type="ECO:0000313" key="2">
    <source>
        <dbReference type="Ensembl" id="ENSCCRP00015052684.1"/>
    </source>
</evidence>
<feature type="domain" description="Ig-like" evidence="1">
    <location>
        <begin position="12"/>
        <end position="68"/>
    </location>
</feature>
<accession>A0A8C1VKI5</accession>
<evidence type="ECO:0000259" key="1">
    <source>
        <dbReference type="PROSITE" id="PS50835"/>
    </source>
</evidence>
<dbReference type="InterPro" id="IPR007110">
    <property type="entry name" value="Ig-like_dom"/>
</dbReference>
<dbReference type="Proteomes" id="UP000694700">
    <property type="component" value="Unplaced"/>
</dbReference>
<organism evidence="2 3">
    <name type="scientific">Cyprinus carpio</name>
    <name type="common">Common carp</name>
    <dbReference type="NCBI Taxonomy" id="7962"/>
    <lineage>
        <taxon>Eukaryota</taxon>
        <taxon>Metazoa</taxon>
        <taxon>Chordata</taxon>
        <taxon>Craniata</taxon>
        <taxon>Vertebrata</taxon>
        <taxon>Euteleostomi</taxon>
        <taxon>Actinopterygii</taxon>
        <taxon>Neopterygii</taxon>
        <taxon>Teleostei</taxon>
        <taxon>Ostariophysi</taxon>
        <taxon>Cypriniformes</taxon>
        <taxon>Cyprinidae</taxon>
        <taxon>Cyprininae</taxon>
        <taxon>Cyprinus</taxon>
    </lineage>
</organism>
<protein>
    <recommendedName>
        <fullName evidence="1">Ig-like domain-containing protein</fullName>
    </recommendedName>
</protein>